<gene>
    <name evidence="5" type="ORF">O6P43_005781</name>
</gene>
<dbReference type="Pfam" id="PF00612">
    <property type="entry name" value="IQ"/>
    <property type="match status" value="1"/>
</dbReference>
<evidence type="ECO:0000256" key="2">
    <source>
        <dbReference type="ARBA" id="ARBA00023186"/>
    </source>
</evidence>
<dbReference type="PROSITE" id="PS51035">
    <property type="entry name" value="BAG"/>
    <property type="match status" value="1"/>
</dbReference>
<dbReference type="GO" id="GO:0009506">
    <property type="term" value="C:plasmodesma"/>
    <property type="evidence" value="ECO:0007669"/>
    <property type="project" value="TreeGrafter"/>
</dbReference>
<evidence type="ECO:0000256" key="1">
    <source>
        <dbReference type="ARBA" id="ARBA00022860"/>
    </source>
</evidence>
<keyword evidence="6" id="KW-1185">Reference proteome</keyword>
<sequence length="338" mass="37896">MDMDGPFFSTQRGLPSTKASRKVISIPVHFVDSERVRSDSALKIQKVLRGFMVRKSMKRIAAIKREVDEIERRIVSDTGMVELISRDAKEKLKVNETIMNLVLKLDSVKGIDSGVRDCRKAVIKKAIALQEKVDSIVEGEQSFGAVDESMDIVNAECSGEDENVDCHSSSEIACDHVETMPQSEGTHVAETPKMEAPIKTVDTLLQNQGKMEPETMTYETEEVAEDCGEESVGTGETENQRVEQDISEKQCDDNEIVQSGKYEGGTKESSGLGDRELLERMVKDNEKMMGMMTELFERNEVQTQLLSSLSHRVGQLERAFMCEKMRRKKRNSGNVCVQ</sequence>
<dbReference type="GO" id="GO:0051087">
    <property type="term" value="F:protein-folding chaperone binding"/>
    <property type="evidence" value="ECO:0007669"/>
    <property type="project" value="InterPro"/>
</dbReference>
<reference evidence="5" key="1">
    <citation type="journal article" date="2023" name="Science">
        <title>Elucidation of the pathway for biosynthesis of saponin adjuvants from the soapbark tree.</title>
        <authorList>
            <person name="Reed J."/>
            <person name="Orme A."/>
            <person name="El-Demerdash A."/>
            <person name="Owen C."/>
            <person name="Martin L.B.B."/>
            <person name="Misra R.C."/>
            <person name="Kikuchi S."/>
            <person name="Rejzek M."/>
            <person name="Martin A.C."/>
            <person name="Harkess A."/>
            <person name="Leebens-Mack J."/>
            <person name="Louveau T."/>
            <person name="Stephenson M.J."/>
            <person name="Osbourn A."/>
        </authorList>
    </citation>
    <scope>NUCLEOTIDE SEQUENCE</scope>
    <source>
        <strain evidence="5">S10</strain>
    </source>
</reference>
<dbReference type="SUPFAM" id="SSF63491">
    <property type="entry name" value="BAG domain"/>
    <property type="match status" value="1"/>
</dbReference>
<feature type="compositionally biased region" description="Basic and acidic residues" evidence="3">
    <location>
        <begin position="238"/>
        <end position="247"/>
    </location>
</feature>
<dbReference type="PANTHER" id="PTHR33322">
    <property type="entry name" value="BAG DOMAIN CONTAINING PROTEIN, EXPRESSED"/>
    <property type="match status" value="1"/>
</dbReference>
<dbReference type="CDD" id="cd23767">
    <property type="entry name" value="IQCD"/>
    <property type="match status" value="1"/>
</dbReference>
<evidence type="ECO:0000256" key="3">
    <source>
        <dbReference type="SAM" id="MobiDB-lite"/>
    </source>
</evidence>
<dbReference type="Proteomes" id="UP001163823">
    <property type="component" value="Chromosome 3"/>
</dbReference>
<keyword evidence="2" id="KW-0143">Chaperone</keyword>
<dbReference type="GO" id="GO:0005516">
    <property type="term" value="F:calmodulin binding"/>
    <property type="evidence" value="ECO:0007669"/>
    <property type="project" value="UniProtKB-KW"/>
</dbReference>
<dbReference type="InterPro" id="IPR036533">
    <property type="entry name" value="BAG_dom_sf"/>
</dbReference>
<organism evidence="5 6">
    <name type="scientific">Quillaja saponaria</name>
    <name type="common">Soap bark tree</name>
    <dbReference type="NCBI Taxonomy" id="32244"/>
    <lineage>
        <taxon>Eukaryota</taxon>
        <taxon>Viridiplantae</taxon>
        <taxon>Streptophyta</taxon>
        <taxon>Embryophyta</taxon>
        <taxon>Tracheophyta</taxon>
        <taxon>Spermatophyta</taxon>
        <taxon>Magnoliopsida</taxon>
        <taxon>eudicotyledons</taxon>
        <taxon>Gunneridae</taxon>
        <taxon>Pentapetalae</taxon>
        <taxon>rosids</taxon>
        <taxon>fabids</taxon>
        <taxon>Fabales</taxon>
        <taxon>Quillajaceae</taxon>
        <taxon>Quillaja</taxon>
    </lineage>
</organism>
<dbReference type="SMART" id="SM00264">
    <property type="entry name" value="BAG"/>
    <property type="match status" value="1"/>
</dbReference>
<accession>A0AAD7Q6W8</accession>
<feature type="region of interest" description="Disordered" evidence="3">
    <location>
        <begin position="228"/>
        <end position="247"/>
    </location>
</feature>
<dbReference type="InterPro" id="IPR040400">
    <property type="entry name" value="BAG5/6/7/8"/>
</dbReference>
<evidence type="ECO:0000259" key="4">
    <source>
        <dbReference type="PROSITE" id="PS51035"/>
    </source>
</evidence>
<evidence type="ECO:0000313" key="6">
    <source>
        <dbReference type="Proteomes" id="UP001163823"/>
    </source>
</evidence>
<dbReference type="AlphaFoldDB" id="A0AAD7Q6W8"/>
<dbReference type="PROSITE" id="PS50096">
    <property type="entry name" value="IQ"/>
    <property type="match status" value="1"/>
</dbReference>
<dbReference type="KEGG" id="qsa:O6P43_005781"/>
<dbReference type="FunFam" id="1.20.58.120:FF:000010">
    <property type="entry name" value="BAG family molecular chaperone regulator 6"/>
    <property type="match status" value="1"/>
</dbReference>
<name>A0AAD7Q6W8_QUISA</name>
<comment type="caution">
    <text evidence="5">The sequence shown here is derived from an EMBL/GenBank/DDBJ whole genome shotgun (WGS) entry which is preliminary data.</text>
</comment>
<dbReference type="GO" id="GO:0006457">
    <property type="term" value="P:protein folding"/>
    <property type="evidence" value="ECO:0007669"/>
    <property type="project" value="TreeGrafter"/>
</dbReference>
<dbReference type="PANTHER" id="PTHR33322:SF4">
    <property type="entry name" value="BAG DOMAIN CONTAINING PROTEIN, EXPRESSED"/>
    <property type="match status" value="1"/>
</dbReference>
<keyword evidence="1" id="KW-0112">Calmodulin-binding</keyword>
<dbReference type="InterPro" id="IPR003103">
    <property type="entry name" value="BAG_domain"/>
</dbReference>
<evidence type="ECO:0000313" key="5">
    <source>
        <dbReference type="EMBL" id="KAJ7975944.1"/>
    </source>
</evidence>
<dbReference type="Gene3D" id="1.20.58.120">
    <property type="entry name" value="BAG domain"/>
    <property type="match status" value="1"/>
</dbReference>
<dbReference type="EMBL" id="JARAOO010000003">
    <property type="protein sequence ID" value="KAJ7975944.1"/>
    <property type="molecule type" value="Genomic_DNA"/>
</dbReference>
<proteinExistence type="predicted"/>
<protein>
    <submittedName>
        <fullName evidence="5">BAG family molecular chaperone regulator 5</fullName>
    </submittedName>
</protein>
<feature type="domain" description="BAG" evidence="4">
    <location>
        <begin position="59"/>
        <end position="137"/>
    </location>
</feature>
<dbReference type="Pfam" id="PF02179">
    <property type="entry name" value="BAG"/>
    <property type="match status" value="1"/>
</dbReference>
<dbReference type="InterPro" id="IPR000048">
    <property type="entry name" value="IQ_motif_EF-hand-BS"/>
</dbReference>